<dbReference type="AlphaFoldDB" id="A0A5T2CTW5"/>
<proteinExistence type="predicted"/>
<name>A0A5T2CTW5_CAMJU</name>
<accession>A0A5T2CTW5</accession>
<comment type="caution">
    <text evidence="1">The sequence shown here is derived from an EMBL/GenBank/DDBJ whole genome shotgun (WGS) entry which is preliminary data.</text>
</comment>
<gene>
    <name evidence="1" type="ORF">D3O79_04570</name>
</gene>
<dbReference type="SUPFAM" id="SSF48452">
    <property type="entry name" value="TPR-like"/>
    <property type="match status" value="1"/>
</dbReference>
<dbReference type="InterPro" id="IPR052942">
    <property type="entry name" value="LPS_cholinephosphotransferase"/>
</dbReference>
<organism evidence="1">
    <name type="scientific">Campylobacter jejuni</name>
    <dbReference type="NCBI Taxonomy" id="197"/>
    <lineage>
        <taxon>Bacteria</taxon>
        <taxon>Pseudomonadati</taxon>
        <taxon>Campylobacterota</taxon>
        <taxon>Epsilonproteobacteria</taxon>
        <taxon>Campylobacterales</taxon>
        <taxon>Campylobacteraceae</taxon>
        <taxon>Campylobacter</taxon>
    </lineage>
</organism>
<dbReference type="InterPro" id="IPR011990">
    <property type="entry name" value="TPR-like_helical_dom_sf"/>
</dbReference>
<dbReference type="PANTHER" id="PTHR43404:SF1">
    <property type="entry name" value="MNN4P"/>
    <property type="match status" value="1"/>
</dbReference>
<evidence type="ECO:0000313" key="1">
    <source>
        <dbReference type="EMBL" id="EAM0559273.1"/>
    </source>
</evidence>
<dbReference type="EMBL" id="AACTMD010000006">
    <property type="protein sequence ID" value="EAM0559273.1"/>
    <property type="molecule type" value="Genomic_DNA"/>
</dbReference>
<dbReference type="PANTHER" id="PTHR43404">
    <property type="entry name" value="LIPOPOLYSACCHARIDE CHOLINEPHOSPHOTRANSFERASE LICD"/>
    <property type="match status" value="1"/>
</dbReference>
<reference evidence="1" key="1">
    <citation type="submission" date="2018-09" db="EMBL/GenBank/DDBJ databases">
        <authorList>
            <consortium name="NARMS: The National Antimicrobial Resistance Monitoring System"/>
        </authorList>
    </citation>
    <scope>NUCLEOTIDE SEQUENCE</scope>
    <source>
        <strain evidence="1">FSIS31800970</strain>
    </source>
</reference>
<evidence type="ECO:0008006" key="2">
    <source>
        <dbReference type="Google" id="ProtNLM"/>
    </source>
</evidence>
<protein>
    <recommendedName>
        <fullName evidence="2">LicD family protein</fullName>
    </recommendedName>
</protein>
<sequence length="402" mass="48259">MNLKGIFRKSFRESKKGYLHMILLHMILIYLMQKKSRHYIFLKLCIYLSKVNMKTVFYYQAEFYFFYAEYKKALNYIDLFLEKYPLNIDGKLLKIQLLYLLGDKTKALYELEKIQQESNRLKIWMLMSKLVNTKIDLKNMEKLYLKYIEKKRNISTKIEIQKYISSAAASIEAYDIAEYYLKNSLKLHEKFSLKNTKKKYFSKYDALIALEDLSSVFNSLNIKFFLVSGTFLGCIRENNFISNDYDIDVGVWEEDFSNELKIALEQYGTFYIHDPKWKGGIKLKHINGILIDIFIHYKDGCKHYHLGSAVKWYNSTFDLIKYDFLGKEYFGFKEYDRYLSENYGDWRIPKKNFDNILDTPNAVIFNKNNFILHLYSLLMKQYAIDYKNTILDLLKKYKFRED</sequence>